<feature type="compositionally biased region" description="Basic residues" evidence="1">
    <location>
        <begin position="225"/>
        <end position="237"/>
    </location>
</feature>
<feature type="compositionally biased region" description="Low complexity" evidence="1">
    <location>
        <begin position="212"/>
        <end position="222"/>
    </location>
</feature>
<gene>
    <name evidence="2" type="ORF">E6C27_scaffold216G00460</name>
</gene>
<evidence type="ECO:0000313" key="3">
    <source>
        <dbReference type="Proteomes" id="UP000321393"/>
    </source>
</evidence>
<evidence type="ECO:0000313" key="2">
    <source>
        <dbReference type="EMBL" id="KAA0046763.1"/>
    </source>
</evidence>
<dbReference type="OrthoDB" id="999103at2759"/>
<proteinExistence type="predicted"/>
<feature type="region of interest" description="Disordered" evidence="1">
    <location>
        <begin position="211"/>
        <end position="251"/>
    </location>
</feature>
<comment type="caution">
    <text evidence="2">The sequence shown here is derived from an EMBL/GenBank/DDBJ whole genome shotgun (WGS) entry which is preliminary data.</text>
</comment>
<feature type="compositionally biased region" description="Basic and acidic residues" evidence="1">
    <location>
        <begin position="238"/>
        <end position="251"/>
    </location>
</feature>
<feature type="region of interest" description="Disordered" evidence="1">
    <location>
        <begin position="117"/>
        <end position="142"/>
    </location>
</feature>
<accession>A0A5A7TT76</accession>
<organism evidence="2 3">
    <name type="scientific">Cucumis melo var. makuwa</name>
    <name type="common">Oriental melon</name>
    <dbReference type="NCBI Taxonomy" id="1194695"/>
    <lineage>
        <taxon>Eukaryota</taxon>
        <taxon>Viridiplantae</taxon>
        <taxon>Streptophyta</taxon>
        <taxon>Embryophyta</taxon>
        <taxon>Tracheophyta</taxon>
        <taxon>Spermatophyta</taxon>
        <taxon>Magnoliopsida</taxon>
        <taxon>eudicotyledons</taxon>
        <taxon>Gunneridae</taxon>
        <taxon>Pentapetalae</taxon>
        <taxon>rosids</taxon>
        <taxon>fabids</taxon>
        <taxon>Cucurbitales</taxon>
        <taxon>Cucurbitaceae</taxon>
        <taxon>Benincaseae</taxon>
        <taxon>Cucumis</taxon>
    </lineage>
</organism>
<dbReference type="AlphaFoldDB" id="A0A5A7TT76"/>
<dbReference type="Proteomes" id="UP000321393">
    <property type="component" value="Unassembled WGS sequence"/>
</dbReference>
<reference evidence="2 3" key="1">
    <citation type="submission" date="2019-08" db="EMBL/GenBank/DDBJ databases">
        <title>Draft genome sequences of two oriental melons (Cucumis melo L. var makuwa).</title>
        <authorList>
            <person name="Kwon S.-Y."/>
        </authorList>
    </citation>
    <scope>NUCLEOTIDE SEQUENCE [LARGE SCALE GENOMIC DNA]</scope>
    <source>
        <strain evidence="3">cv. SW 3</strain>
        <tissue evidence="2">Leaf</tissue>
    </source>
</reference>
<evidence type="ECO:0000256" key="1">
    <source>
        <dbReference type="SAM" id="MobiDB-lite"/>
    </source>
</evidence>
<name>A0A5A7TT76_CUCMM</name>
<protein>
    <submittedName>
        <fullName evidence="2">Uncharacterized protein</fullName>
    </submittedName>
</protein>
<sequence length="305" mass="33991">MKTFQQIGKACGGLIKVAEETRSAKNLIEAKIKIRYNYSGFLPATVRIFDSDGNKFSIQVVTHPEGKWLTERNVRLHGTFKRQAAAAFDEFNPDSEQFFFEGTEAISSDFLPTAPTAKVSRERSIKKRLPSTQPNSKANQKKEELITQPIQIVAHEGEASKKGLFLTVDLGDLPTLDSNKSFEDHHSSDNAEVIDITNTEVVPETPEMKMQVNENSNSSSEVNYRKTKHAHKRKYYYRKKEEKEKDSDSEAFKKQLTSWLKENGLKLSAVTDSSGATTSTNALINQLNSGIASKGKGVLGTSIVK</sequence>
<dbReference type="EMBL" id="SSTE01013607">
    <property type="protein sequence ID" value="KAA0046763.1"/>
    <property type="molecule type" value="Genomic_DNA"/>
</dbReference>